<evidence type="ECO:0000313" key="3">
    <source>
        <dbReference type="EMBL" id="KAL3532623.1"/>
    </source>
</evidence>
<dbReference type="Pfam" id="PF05553">
    <property type="entry name" value="DUF761"/>
    <property type="match status" value="1"/>
</dbReference>
<sequence length="187" mass="21484">MNEAIQSTVSCMSSLFTPTVLFCILNLIIGIIFITSRLKKKDDQQLGEDHMVNSSPPQLVRVPSYLDRVKSFNNFSSSYRSQQPDPFCPVAQDTGPDEEQEKKVEVDVILESHDQRMMDKSVVVEELDDRRRRIETVRVRKGRWSDETLSFGEDEGGGVDEKAGDFINRFRQQLKLQRLDSILRNNS</sequence>
<dbReference type="EMBL" id="JBJUIK010000003">
    <property type="protein sequence ID" value="KAL3532623.1"/>
    <property type="molecule type" value="Genomic_DNA"/>
</dbReference>
<name>A0ABD3ANI1_9GENT</name>
<dbReference type="PANTHER" id="PTHR33098">
    <property type="entry name" value="COTTON FIBER (DUF761)"/>
    <property type="match status" value="1"/>
</dbReference>
<keyword evidence="4" id="KW-1185">Reference proteome</keyword>
<dbReference type="PANTHER" id="PTHR33098:SF57">
    <property type="entry name" value="DUF4408 DOMAIN PROTEIN"/>
    <property type="match status" value="1"/>
</dbReference>
<gene>
    <name evidence="3" type="ORF">ACH5RR_006144</name>
</gene>
<proteinExistence type="predicted"/>
<evidence type="ECO:0000259" key="2">
    <source>
        <dbReference type="Pfam" id="PF14364"/>
    </source>
</evidence>
<feature type="domain" description="DUF4408" evidence="2">
    <location>
        <begin position="10"/>
        <end position="38"/>
    </location>
</feature>
<dbReference type="AlphaFoldDB" id="A0ABD3ANI1"/>
<reference evidence="3 4" key="1">
    <citation type="submission" date="2024-11" db="EMBL/GenBank/DDBJ databases">
        <title>A near-complete genome assembly of Cinchona calisaya.</title>
        <authorList>
            <person name="Lian D.C."/>
            <person name="Zhao X.W."/>
            <person name="Wei L."/>
        </authorList>
    </citation>
    <scope>NUCLEOTIDE SEQUENCE [LARGE SCALE GENOMIC DNA]</scope>
    <source>
        <tissue evidence="3">Nenye</tissue>
    </source>
</reference>
<comment type="caution">
    <text evidence="3">The sequence shown here is derived from an EMBL/GenBank/DDBJ whole genome shotgun (WGS) entry which is preliminary data.</text>
</comment>
<dbReference type="InterPro" id="IPR025520">
    <property type="entry name" value="DUF4408"/>
</dbReference>
<organism evidence="3 4">
    <name type="scientific">Cinchona calisaya</name>
    <dbReference type="NCBI Taxonomy" id="153742"/>
    <lineage>
        <taxon>Eukaryota</taxon>
        <taxon>Viridiplantae</taxon>
        <taxon>Streptophyta</taxon>
        <taxon>Embryophyta</taxon>
        <taxon>Tracheophyta</taxon>
        <taxon>Spermatophyta</taxon>
        <taxon>Magnoliopsida</taxon>
        <taxon>eudicotyledons</taxon>
        <taxon>Gunneridae</taxon>
        <taxon>Pentapetalae</taxon>
        <taxon>asterids</taxon>
        <taxon>lamiids</taxon>
        <taxon>Gentianales</taxon>
        <taxon>Rubiaceae</taxon>
        <taxon>Cinchonoideae</taxon>
        <taxon>Cinchoneae</taxon>
        <taxon>Cinchona</taxon>
    </lineage>
</organism>
<dbReference type="Pfam" id="PF14364">
    <property type="entry name" value="DUF4408"/>
    <property type="match status" value="1"/>
</dbReference>
<accession>A0ABD3ANI1</accession>
<feature type="transmembrane region" description="Helical" evidence="1">
    <location>
        <begin position="15"/>
        <end position="34"/>
    </location>
</feature>
<keyword evidence="1" id="KW-1133">Transmembrane helix</keyword>
<dbReference type="Proteomes" id="UP001630127">
    <property type="component" value="Unassembled WGS sequence"/>
</dbReference>
<evidence type="ECO:0000313" key="4">
    <source>
        <dbReference type="Proteomes" id="UP001630127"/>
    </source>
</evidence>
<protein>
    <recommendedName>
        <fullName evidence="2">DUF4408 domain-containing protein</fullName>
    </recommendedName>
</protein>
<keyword evidence="1" id="KW-0812">Transmembrane</keyword>
<dbReference type="InterPro" id="IPR008480">
    <property type="entry name" value="DUF761_pln"/>
</dbReference>
<evidence type="ECO:0000256" key="1">
    <source>
        <dbReference type="SAM" id="Phobius"/>
    </source>
</evidence>
<keyword evidence="1" id="KW-0472">Membrane</keyword>